<dbReference type="AlphaFoldDB" id="A0A2D4JQ39"/>
<name>A0A2D4JQ39_MICLE</name>
<organism evidence="1">
    <name type="scientific">Micrurus lemniscatus lemniscatus</name>
    <dbReference type="NCBI Taxonomy" id="129467"/>
    <lineage>
        <taxon>Eukaryota</taxon>
        <taxon>Metazoa</taxon>
        <taxon>Chordata</taxon>
        <taxon>Craniata</taxon>
        <taxon>Vertebrata</taxon>
        <taxon>Euteleostomi</taxon>
        <taxon>Lepidosauria</taxon>
        <taxon>Squamata</taxon>
        <taxon>Bifurcata</taxon>
        <taxon>Unidentata</taxon>
        <taxon>Episquamata</taxon>
        <taxon>Toxicofera</taxon>
        <taxon>Serpentes</taxon>
        <taxon>Colubroidea</taxon>
        <taxon>Elapidae</taxon>
        <taxon>Elapinae</taxon>
        <taxon>Micrurus</taxon>
    </lineage>
</organism>
<reference evidence="1" key="2">
    <citation type="submission" date="2017-11" db="EMBL/GenBank/DDBJ databases">
        <title>Coralsnake Venomics: Analyses of Venom Gland Transcriptomes and Proteomes of Six Brazilian Taxa.</title>
        <authorList>
            <person name="Aird S.D."/>
            <person name="Jorge da Silva N."/>
            <person name="Qiu L."/>
            <person name="Villar-Briones A."/>
            <person name="Aparecida-Saddi V."/>
            <person name="Campos-Telles M.P."/>
            <person name="Grau M."/>
            <person name="Mikheyev A.S."/>
        </authorList>
    </citation>
    <scope>NUCLEOTIDE SEQUENCE</scope>
    <source>
        <tissue evidence="1">Venom_gland</tissue>
    </source>
</reference>
<evidence type="ECO:0000313" key="1">
    <source>
        <dbReference type="EMBL" id="LAA98513.1"/>
    </source>
</evidence>
<proteinExistence type="predicted"/>
<accession>A0A2D4JQ39</accession>
<reference evidence="1" key="1">
    <citation type="submission" date="2017-07" db="EMBL/GenBank/DDBJ databases">
        <authorList>
            <person name="Mikheyev A."/>
            <person name="Grau M."/>
        </authorList>
    </citation>
    <scope>NUCLEOTIDE SEQUENCE</scope>
    <source>
        <tissue evidence="1">Venom_gland</tissue>
    </source>
</reference>
<sequence length="113" mass="13764">MSLPLKQLSFDPARNKRNQNIFCCLKEKGNFLFLSFRFLWYHANQTEGENIYVTFTGCHSKVYLDLPLKHLRISKLFGAYVRNRFSLKKIRKLRPDHRDYCHWEFEKYLMIKI</sequence>
<protein>
    <submittedName>
        <fullName evidence="1">Uncharacterized protein</fullName>
    </submittedName>
</protein>
<dbReference type="EMBL" id="IACK01236754">
    <property type="protein sequence ID" value="LAA98513.1"/>
    <property type="molecule type" value="Transcribed_RNA"/>
</dbReference>